<dbReference type="InterPro" id="IPR050476">
    <property type="entry name" value="Insect_CytP450_Detox"/>
</dbReference>
<name>T1DR58_ANOAQ</name>
<keyword evidence="16" id="KW-1133">Transmembrane helix</keyword>
<evidence type="ECO:0000256" key="16">
    <source>
        <dbReference type="SAM" id="Phobius"/>
    </source>
</evidence>
<dbReference type="GO" id="GO:0016705">
    <property type="term" value="F:oxidoreductase activity, acting on paired donors, with incorporation or reduction of molecular oxygen"/>
    <property type="evidence" value="ECO:0007669"/>
    <property type="project" value="InterPro"/>
</dbReference>
<keyword evidence="6 14" id="KW-0349">Heme</keyword>
<sequence>RGMGGIKVHPSGRVGGDTLVSVSVCVGERINRSNIPAGHQSPGSQQIAFVRGLFQFANDTRHGIIMVVLLDPITLTAIAIVLALGYYYVRRRHAYFNDKPYPHLKPTFLLGSSGPMIFRTADMMQQIQKMYNCFPGSKVVGAFDFLTPNLTVRDPECLKQMMVKDFDHFTDHTPFVKDGKDYSTSENLFLNSLFMLRGQKWRDMRATLSPAFTGSKMRQMFELVSECGQGMVEHFLRETGTEGATGEYEMKDVFSRFANDVIATVAFGIRVNSLTERENAFYVSGKKLLDFGSFAGSLRFIFFMIAPNLAMKLGVEMLDVKLSRYFHEMILDNMRTRTEKGIVRNDMINILMQVKKGSLKHHAGGEEAEDTVETKDAGFATVQESSVGKSVITREWSDRELVSQCFLFFLAGFDTVSTALGFMMYELTVNPEVQERLYREVLEVDEELAGKPLSYDAVQGMRYMDMVVSESLRKWPPAPMVERYCTRDYAFDDGNGLRFTVEQGRTVFVPVAGLHHDPKYYPNPSLFDPERFSEENKDKINPTTYLPFGIGPRNCIGSRFALMEVKSIIYYMLKSFTFERCERTQVPLKLKSNPAAIITEKGIWIRFKPRVK</sequence>
<organism evidence="17">
    <name type="scientific">Anopheles aquasalis</name>
    <name type="common">Malaria mosquito</name>
    <dbReference type="NCBI Taxonomy" id="42839"/>
    <lineage>
        <taxon>Eukaryota</taxon>
        <taxon>Metazoa</taxon>
        <taxon>Ecdysozoa</taxon>
        <taxon>Arthropoda</taxon>
        <taxon>Hexapoda</taxon>
        <taxon>Insecta</taxon>
        <taxon>Pterygota</taxon>
        <taxon>Neoptera</taxon>
        <taxon>Endopterygota</taxon>
        <taxon>Diptera</taxon>
        <taxon>Nematocera</taxon>
        <taxon>Culicoidea</taxon>
        <taxon>Culicidae</taxon>
        <taxon>Anophelinae</taxon>
        <taxon>Anopheles</taxon>
    </lineage>
</organism>
<dbReference type="InterPro" id="IPR002401">
    <property type="entry name" value="Cyt_P450_E_grp-I"/>
</dbReference>
<keyword evidence="7 14" id="KW-0479">Metal-binding</keyword>
<dbReference type="CDD" id="cd11056">
    <property type="entry name" value="CYP6-like"/>
    <property type="match status" value="1"/>
</dbReference>
<evidence type="ECO:0000256" key="6">
    <source>
        <dbReference type="ARBA" id="ARBA00022617"/>
    </source>
</evidence>
<dbReference type="VEuPathDB" id="VectorBase:AAQUA_007180"/>
<keyword evidence="11 14" id="KW-0408">Iron</keyword>
<evidence type="ECO:0000256" key="10">
    <source>
        <dbReference type="ARBA" id="ARBA00023002"/>
    </source>
</evidence>
<comment type="subcellular location">
    <subcellularLocation>
        <location evidence="4">Endoplasmic reticulum membrane</location>
        <topology evidence="4">Peripheral membrane protein</topology>
    </subcellularLocation>
    <subcellularLocation>
        <location evidence="3">Microsome membrane</location>
        <topology evidence="3">Peripheral membrane protein</topology>
    </subcellularLocation>
</comment>
<keyword evidence="9" id="KW-0492">Microsome</keyword>
<dbReference type="PROSITE" id="PS00086">
    <property type="entry name" value="CYTOCHROME_P450"/>
    <property type="match status" value="1"/>
</dbReference>
<keyword evidence="10 15" id="KW-0560">Oxidoreductase</keyword>
<feature type="non-terminal residue" evidence="17">
    <location>
        <position position="1"/>
    </location>
</feature>
<dbReference type="InterPro" id="IPR001128">
    <property type="entry name" value="Cyt_P450"/>
</dbReference>
<dbReference type="GO" id="GO:0005789">
    <property type="term" value="C:endoplasmic reticulum membrane"/>
    <property type="evidence" value="ECO:0007669"/>
    <property type="project" value="UniProtKB-SubCell"/>
</dbReference>
<evidence type="ECO:0000256" key="1">
    <source>
        <dbReference type="ARBA" id="ARBA00001971"/>
    </source>
</evidence>
<dbReference type="PRINTS" id="PR00463">
    <property type="entry name" value="EP450I"/>
</dbReference>
<dbReference type="Pfam" id="PF00067">
    <property type="entry name" value="p450"/>
    <property type="match status" value="1"/>
</dbReference>
<evidence type="ECO:0000256" key="12">
    <source>
        <dbReference type="ARBA" id="ARBA00023033"/>
    </source>
</evidence>
<dbReference type="InterPro" id="IPR017972">
    <property type="entry name" value="Cyt_P450_CS"/>
</dbReference>
<dbReference type="FunFam" id="1.10.630.10:FF:000042">
    <property type="entry name" value="Cytochrome P450"/>
    <property type="match status" value="1"/>
</dbReference>
<evidence type="ECO:0000313" key="17">
    <source>
        <dbReference type="EMBL" id="JAB00791.1"/>
    </source>
</evidence>
<dbReference type="AlphaFoldDB" id="T1DR58"/>
<evidence type="ECO:0000256" key="2">
    <source>
        <dbReference type="ARBA" id="ARBA00003690"/>
    </source>
</evidence>
<dbReference type="Gene3D" id="1.10.630.10">
    <property type="entry name" value="Cytochrome P450"/>
    <property type="match status" value="1"/>
</dbReference>
<evidence type="ECO:0000256" key="15">
    <source>
        <dbReference type="RuleBase" id="RU000461"/>
    </source>
</evidence>
<keyword evidence="13 16" id="KW-0472">Membrane</keyword>
<keyword evidence="8" id="KW-0256">Endoplasmic reticulum</keyword>
<evidence type="ECO:0000256" key="13">
    <source>
        <dbReference type="ARBA" id="ARBA00023136"/>
    </source>
</evidence>
<dbReference type="EMBL" id="GAMD01000800">
    <property type="protein sequence ID" value="JAB00791.1"/>
    <property type="molecule type" value="mRNA"/>
</dbReference>
<evidence type="ECO:0000256" key="4">
    <source>
        <dbReference type="ARBA" id="ARBA00004406"/>
    </source>
</evidence>
<evidence type="ECO:0000256" key="8">
    <source>
        <dbReference type="ARBA" id="ARBA00022824"/>
    </source>
</evidence>
<evidence type="ECO:0000256" key="5">
    <source>
        <dbReference type="ARBA" id="ARBA00010617"/>
    </source>
</evidence>
<comment type="cofactor">
    <cofactor evidence="1 14">
        <name>heme</name>
        <dbReference type="ChEBI" id="CHEBI:30413"/>
    </cofactor>
</comment>
<dbReference type="GO" id="GO:0005506">
    <property type="term" value="F:iron ion binding"/>
    <property type="evidence" value="ECO:0007669"/>
    <property type="project" value="InterPro"/>
</dbReference>
<dbReference type="GO" id="GO:0004497">
    <property type="term" value="F:monooxygenase activity"/>
    <property type="evidence" value="ECO:0007669"/>
    <property type="project" value="UniProtKB-KW"/>
</dbReference>
<accession>T1DR58</accession>
<dbReference type="GO" id="GO:0020037">
    <property type="term" value="F:heme binding"/>
    <property type="evidence" value="ECO:0007669"/>
    <property type="project" value="InterPro"/>
</dbReference>
<evidence type="ECO:0000256" key="9">
    <source>
        <dbReference type="ARBA" id="ARBA00022848"/>
    </source>
</evidence>
<dbReference type="InterPro" id="IPR036396">
    <property type="entry name" value="Cyt_P450_sf"/>
</dbReference>
<dbReference type="SUPFAM" id="SSF48264">
    <property type="entry name" value="Cytochrome P450"/>
    <property type="match status" value="1"/>
</dbReference>
<evidence type="ECO:0000256" key="11">
    <source>
        <dbReference type="ARBA" id="ARBA00023004"/>
    </source>
</evidence>
<keyword evidence="16" id="KW-0812">Transmembrane</keyword>
<evidence type="ECO:0000256" key="3">
    <source>
        <dbReference type="ARBA" id="ARBA00004174"/>
    </source>
</evidence>
<comment type="similarity">
    <text evidence="5 15">Belongs to the cytochrome P450 family.</text>
</comment>
<feature type="binding site" description="axial binding residue" evidence="14">
    <location>
        <position position="555"/>
    </location>
    <ligand>
        <name>heme</name>
        <dbReference type="ChEBI" id="CHEBI:30413"/>
    </ligand>
    <ligandPart>
        <name>Fe</name>
        <dbReference type="ChEBI" id="CHEBI:18248"/>
    </ligandPart>
</feature>
<comment type="function">
    <text evidence="2">May be involved in the metabolism of insect hormones and in the breakdown of synthetic insecticides.</text>
</comment>
<dbReference type="PRINTS" id="PR00385">
    <property type="entry name" value="P450"/>
</dbReference>
<protein>
    <submittedName>
        <fullName evidence="17">Putative cytochrome p450 9f2</fullName>
    </submittedName>
</protein>
<dbReference type="PANTHER" id="PTHR24292">
    <property type="entry name" value="CYTOCHROME P450"/>
    <property type="match status" value="1"/>
</dbReference>
<reference evidence="17" key="1">
    <citation type="submission" date="2013-07" db="EMBL/GenBank/DDBJ databases">
        <title>Transcriptome sequencing and developmental regulation of gene expression in Anopheles aquasalis.</title>
        <authorList>
            <consortium name="Brazilian Malaria Network (MCT/CNPq/MS/SCTIE/DECIT/PRONEX 555648/2009-5) and Research Network on Bioactive Molecules from Arthropod Vectors (NAP-MOBIARVE"/>
            <consortium name="University of Sao Paulo)"/>
            <person name="Marinotti O."/>
            <person name="Ribeiro J.M.C."/>
            <person name="Costa-da-Silva A.L."/>
            <person name="Silva M.C.P."/>
            <person name="Lopes A.R."/>
            <person name="Barros M.S."/>
            <person name="Sa-Nunes A."/>
            <person name="Konjin B.B."/>
            <person name="Carvalho E."/>
            <person name="Suesdek L."/>
            <person name="Silva-Neto M.A.C."/>
            <person name="Capurro M.L."/>
        </authorList>
    </citation>
    <scope>NUCLEOTIDE SEQUENCE</scope>
    <source>
        <tissue evidence="17">Whole body</tissue>
    </source>
</reference>
<dbReference type="PANTHER" id="PTHR24292:SF54">
    <property type="entry name" value="CYP9F3-RELATED"/>
    <property type="match status" value="1"/>
</dbReference>
<proteinExistence type="evidence at transcript level"/>
<evidence type="ECO:0000256" key="7">
    <source>
        <dbReference type="ARBA" id="ARBA00022723"/>
    </source>
</evidence>
<evidence type="ECO:0000256" key="14">
    <source>
        <dbReference type="PIRSR" id="PIRSR602401-1"/>
    </source>
</evidence>
<feature type="transmembrane region" description="Helical" evidence="16">
    <location>
        <begin position="64"/>
        <end position="89"/>
    </location>
</feature>
<keyword evidence="12 15" id="KW-0503">Monooxygenase</keyword>